<evidence type="ECO:0000256" key="1">
    <source>
        <dbReference type="SAM" id="MobiDB-lite"/>
    </source>
</evidence>
<dbReference type="RefSeq" id="WP_149812796.1">
    <property type="nucleotide sequence ID" value="NZ_VUKA01000006.1"/>
</dbReference>
<protein>
    <submittedName>
        <fullName evidence="2">Uncharacterized protein</fullName>
    </submittedName>
</protein>
<dbReference type="AlphaFoldDB" id="A0A5B2TFV1"/>
<feature type="region of interest" description="Disordered" evidence="1">
    <location>
        <begin position="103"/>
        <end position="146"/>
    </location>
</feature>
<name>A0A5B2TFV1_9PROT</name>
<evidence type="ECO:0000313" key="2">
    <source>
        <dbReference type="EMBL" id="KAA2212768.1"/>
    </source>
</evidence>
<dbReference type="OrthoDB" id="7204249at2"/>
<comment type="caution">
    <text evidence="2">The sequence shown here is derived from an EMBL/GenBank/DDBJ whole genome shotgun (WGS) entry which is preliminary data.</text>
</comment>
<accession>A0A5B2TFV1</accession>
<sequence>MTHIITGVFRTRATAEAVVAHLASHDGLSRDQMRMSAMDPAAEAAHRGIWSSVKNQLLPDADGAVQAAALRRGGILLSARVEEALVDHTLDVFRRNGAMDIGAAPTEAAPTEAPPPGAAAAMSNSDLPAVQSAALPHPRPGQDGPG</sequence>
<dbReference type="EMBL" id="VUKA01000006">
    <property type="protein sequence ID" value="KAA2212768.1"/>
    <property type="molecule type" value="Genomic_DNA"/>
</dbReference>
<reference evidence="2 3" key="1">
    <citation type="journal article" date="2015" name="Int. J. Syst. Evol. Microbiol.">
        <title>Roseomonas oryzae sp. nov., isolated from paddy rhizosphere soil.</title>
        <authorList>
            <person name="Ramaprasad E.V."/>
            <person name="Sasikala Ch."/>
            <person name="Ramana Ch.V."/>
        </authorList>
    </citation>
    <scope>NUCLEOTIDE SEQUENCE [LARGE SCALE GENOMIC DNA]</scope>
    <source>
        <strain evidence="2 3">KCTC 42542</strain>
    </source>
</reference>
<proteinExistence type="predicted"/>
<evidence type="ECO:0000313" key="3">
    <source>
        <dbReference type="Proteomes" id="UP000322110"/>
    </source>
</evidence>
<gene>
    <name evidence="2" type="ORF">F0Q34_13780</name>
</gene>
<keyword evidence="3" id="KW-1185">Reference proteome</keyword>
<organism evidence="2 3">
    <name type="scientific">Teichococcus oryzae</name>
    <dbReference type="NCBI Taxonomy" id="1608942"/>
    <lineage>
        <taxon>Bacteria</taxon>
        <taxon>Pseudomonadati</taxon>
        <taxon>Pseudomonadota</taxon>
        <taxon>Alphaproteobacteria</taxon>
        <taxon>Acetobacterales</taxon>
        <taxon>Roseomonadaceae</taxon>
        <taxon>Roseomonas</taxon>
    </lineage>
</organism>
<dbReference type="Proteomes" id="UP000322110">
    <property type="component" value="Unassembled WGS sequence"/>
</dbReference>